<dbReference type="EMBL" id="BSXW01000033">
    <property type="protein sequence ID" value="GMF10220.1"/>
    <property type="molecule type" value="Genomic_DNA"/>
</dbReference>
<dbReference type="InterPro" id="IPR048686">
    <property type="entry name" value="SHPRH_helical_1st"/>
</dbReference>
<evidence type="ECO:0000313" key="4">
    <source>
        <dbReference type="Proteomes" id="UP001165083"/>
    </source>
</evidence>
<accession>A0A9W6TBI7</accession>
<dbReference type="Gene3D" id="3.40.50.10810">
    <property type="entry name" value="Tandem AAA-ATPase domain"/>
    <property type="match status" value="2"/>
</dbReference>
<dbReference type="Pfam" id="PF00176">
    <property type="entry name" value="SNF2-rel_dom"/>
    <property type="match status" value="1"/>
</dbReference>
<name>A0A9W6TBI7_9STRA</name>
<feature type="region of interest" description="Disordered" evidence="1">
    <location>
        <begin position="1166"/>
        <end position="1185"/>
    </location>
</feature>
<dbReference type="SUPFAM" id="SSF57903">
    <property type="entry name" value="FYVE/PHD zinc finger"/>
    <property type="match status" value="1"/>
</dbReference>
<reference evidence="3" key="1">
    <citation type="submission" date="2023-04" db="EMBL/GenBank/DDBJ databases">
        <title>Phytophthora lilii NBRC 32176.</title>
        <authorList>
            <person name="Ichikawa N."/>
            <person name="Sato H."/>
            <person name="Tonouchi N."/>
        </authorList>
    </citation>
    <scope>NUCLEOTIDE SEQUENCE</scope>
    <source>
        <strain evidence="3">NBRC 32176</strain>
    </source>
</reference>
<dbReference type="OrthoDB" id="129650at2759"/>
<dbReference type="SUPFAM" id="SSF52540">
    <property type="entry name" value="P-loop containing nucleoside triphosphate hydrolases"/>
    <property type="match status" value="1"/>
</dbReference>
<dbReference type="SMART" id="SM00487">
    <property type="entry name" value="DEXDc"/>
    <property type="match status" value="1"/>
</dbReference>
<dbReference type="InterPro" id="IPR052583">
    <property type="entry name" value="ATP-helicase/E3_Ub-Ligase"/>
</dbReference>
<dbReference type="InterPro" id="IPR000330">
    <property type="entry name" value="SNF2_N"/>
</dbReference>
<proteinExistence type="predicted"/>
<dbReference type="AlphaFoldDB" id="A0A9W6TBI7"/>
<dbReference type="Proteomes" id="UP001165083">
    <property type="component" value="Unassembled WGS sequence"/>
</dbReference>
<feature type="region of interest" description="Disordered" evidence="1">
    <location>
        <begin position="1"/>
        <end position="42"/>
    </location>
</feature>
<dbReference type="PANTHER" id="PTHR45865:SF1">
    <property type="entry name" value="E3 UBIQUITIN-PROTEIN LIGASE SHPRH"/>
    <property type="match status" value="1"/>
</dbReference>
<protein>
    <submittedName>
        <fullName evidence="3">Unnamed protein product</fullName>
    </submittedName>
</protein>
<dbReference type="PANTHER" id="PTHR45865">
    <property type="entry name" value="E3 UBIQUITIN-PROTEIN LIGASE SHPRH FAMILY MEMBER"/>
    <property type="match status" value="1"/>
</dbReference>
<comment type="caution">
    <text evidence="3">The sequence shown here is derived from an EMBL/GenBank/DDBJ whole genome shotgun (WGS) entry which is preliminary data.</text>
</comment>
<evidence type="ECO:0000259" key="2">
    <source>
        <dbReference type="SMART" id="SM00487"/>
    </source>
</evidence>
<dbReference type="Gene3D" id="3.30.40.10">
    <property type="entry name" value="Zinc/RING finger domain, C3HC4 (zinc finger)"/>
    <property type="match status" value="1"/>
</dbReference>
<organism evidence="3 4">
    <name type="scientific">Phytophthora lilii</name>
    <dbReference type="NCBI Taxonomy" id="2077276"/>
    <lineage>
        <taxon>Eukaryota</taxon>
        <taxon>Sar</taxon>
        <taxon>Stramenopiles</taxon>
        <taxon>Oomycota</taxon>
        <taxon>Peronosporomycetes</taxon>
        <taxon>Peronosporales</taxon>
        <taxon>Peronosporaceae</taxon>
        <taxon>Phytophthora</taxon>
    </lineage>
</organism>
<dbReference type="Pfam" id="PF21325">
    <property type="entry name" value="SHPRH_helical-1st"/>
    <property type="match status" value="1"/>
</dbReference>
<feature type="domain" description="Helicase ATP-binding" evidence="2">
    <location>
        <begin position="266"/>
        <end position="673"/>
    </location>
</feature>
<dbReference type="InterPro" id="IPR027417">
    <property type="entry name" value="P-loop_NTPase"/>
</dbReference>
<dbReference type="InterPro" id="IPR013083">
    <property type="entry name" value="Znf_RING/FYVE/PHD"/>
</dbReference>
<feature type="compositionally biased region" description="Basic residues" evidence="1">
    <location>
        <begin position="21"/>
        <end position="31"/>
    </location>
</feature>
<dbReference type="InterPro" id="IPR011011">
    <property type="entry name" value="Znf_FYVE_PHD"/>
</dbReference>
<gene>
    <name evidence="3" type="ORF">Plil01_000105200</name>
</gene>
<keyword evidence="4" id="KW-1185">Reference proteome</keyword>
<evidence type="ECO:0000256" key="1">
    <source>
        <dbReference type="SAM" id="MobiDB-lite"/>
    </source>
</evidence>
<sequence>MAHRKSTPSKRPLAPPPCTPKRLKRAKASRHQRTEPLPLSCSGADDGWGEADVLWLQFPAPPSLTVAVKDEAALQLRVNLTLVENDQVILQPRGREGAGVSNQLSLTELFPDTYDAWKLHIATLAERGLLRLHADGKREKAADAWSFSLSFGVAWRKYMETCIAQGWTPTVAAPRAAPMRAMHHVMIWLLKKTHDAQGDELMCKFRYWKEIEVMYDRFVGDNSCECSKFKDDTFAMPEIYAYIDAERQLTRDFGEYEAIESNSSGLLPTLRRYQKAAVSWMLSRENPSRHCDRTLPLCITFSEAINSVLQAYDPFCAVFHATSSSDTLLLEQFRPVRQDFSSIRGGILADEMGLGKTVEVIALVLNHRSVLLKPRLLSTHTLRGNQDDNEGDGVQDDVIACICGSPDNHPMGLVQCAFCGTWHHQLCTGYVTGDDSEQSSISSNSHNVWDFETCESISAEEESKWTTIGFMCYHCQSHERPSFSCRTTLVVSPEPIHAQWEREISRHVSAGALSVMRYPGVRAVRARLESVGPSAEWQVLASPGLVLSRYDVVLTTYEALGADLRHVPTPEGGNRRSSTRSQHKRYAFVSSPLVALHFWRVCMDEAQVGVENTRLQAALTLSRLSADNRWVVTGTPFSSHVSELFGYLRFLRIPPYTSSASHQSEDNLQLLQSEHNERESVDLGFFRESVEHSFIRGAIERVLELLLWNGHDADSVTENGGGILWRTGKKHVVDQLGLPPQTNEVIWCRFAAVERHFYDQQEKRIVSLIQQRQRQRHQLDQSKDTIALDDRLWEDLLILRQLCCHPQVGGARQAWGYGGNSTGRTVMTMDAFLQGLLTKAIRECEEAQRELIGAHNGLAALLVLNNDFSGAALKYMAEMSSIRANWSKFRADLLPRLHILENLEKCVRKLYTLPLSPAGFDAGIVSSENAKPTADPRKMCLLPDLPTLDKRISSSGLLPETEDLRDEDRISIARECALLKQNARHIRQFYLFQTDAMHAKAFHDFKMIFDQIDENREYSGAQPEMLCTSGTWWNDALAVVEENEQKSELQLITRIHARLSGFDTRWGKLFCSQLVSSRSLRLLLVRELEGLAKRRRVLFKRLAALSEGTPTADEVELSGNCAKCRDGGSGPICVHCQLYKELDAYRQHFLGIDKSLATNSRFIDTPDDQNGSDYDDESTGAVPHKSGGGLSVSLFVEVF</sequence>
<evidence type="ECO:0000313" key="3">
    <source>
        <dbReference type="EMBL" id="GMF10220.1"/>
    </source>
</evidence>
<dbReference type="InterPro" id="IPR014001">
    <property type="entry name" value="Helicase_ATP-bd"/>
</dbReference>
<dbReference type="GO" id="GO:0005524">
    <property type="term" value="F:ATP binding"/>
    <property type="evidence" value="ECO:0007669"/>
    <property type="project" value="InterPro"/>
</dbReference>
<dbReference type="InterPro" id="IPR038718">
    <property type="entry name" value="SNF2-like_sf"/>
</dbReference>